<dbReference type="EMBL" id="JAIWYP010000010">
    <property type="protein sequence ID" value="KAH3753287.1"/>
    <property type="molecule type" value="Genomic_DNA"/>
</dbReference>
<name>A0A9D4DSH3_DREPO</name>
<protein>
    <submittedName>
        <fullName evidence="2">Uncharacterized protein</fullName>
    </submittedName>
</protein>
<organism evidence="2 3">
    <name type="scientific">Dreissena polymorpha</name>
    <name type="common">Zebra mussel</name>
    <name type="synonym">Mytilus polymorpha</name>
    <dbReference type="NCBI Taxonomy" id="45954"/>
    <lineage>
        <taxon>Eukaryota</taxon>
        <taxon>Metazoa</taxon>
        <taxon>Spiralia</taxon>
        <taxon>Lophotrochozoa</taxon>
        <taxon>Mollusca</taxon>
        <taxon>Bivalvia</taxon>
        <taxon>Autobranchia</taxon>
        <taxon>Heteroconchia</taxon>
        <taxon>Euheterodonta</taxon>
        <taxon>Imparidentia</taxon>
        <taxon>Neoheterodontei</taxon>
        <taxon>Myida</taxon>
        <taxon>Dreissenoidea</taxon>
        <taxon>Dreissenidae</taxon>
        <taxon>Dreissena</taxon>
    </lineage>
</organism>
<dbReference type="EMBL" id="JAIWYP010000010">
    <property type="protein sequence ID" value="KAH3753292.1"/>
    <property type="molecule type" value="Genomic_DNA"/>
</dbReference>
<sequence>MSIIEPEVSMEDYKTGRNVVKWPNCHGTVSTVWYLSREEHWEPVCYPDSRQKKSR</sequence>
<evidence type="ECO:0000313" key="3">
    <source>
        <dbReference type="Proteomes" id="UP000828390"/>
    </source>
</evidence>
<dbReference type="AlphaFoldDB" id="A0A9D4DSH3"/>
<gene>
    <name evidence="1" type="ORF">DPMN_187922</name>
    <name evidence="2" type="ORF">DPMN_187927</name>
</gene>
<evidence type="ECO:0000313" key="1">
    <source>
        <dbReference type="EMBL" id="KAH3753287.1"/>
    </source>
</evidence>
<dbReference type="Proteomes" id="UP000828390">
    <property type="component" value="Unassembled WGS sequence"/>
</dbReference>
<comment type="caution">
    <text evidence="2">The sequence shown here is derived from an EMBL/GenBank/DDBJ whole genome shotgun (WGS) entry which is preliminary data.</text>
</comment>
<reference evidence="2" key="1">
    <citation type="journal article" date="2019" name="bioRxiv">
        <title>The Genome of the Zebra Mussel, Dreissena polymorpha: A Resource for Invasive Species Research.</title>
        <authorList>
            <person name="McCartney M.A."/>
            <person name="Auch B."/>
            <person name="Kono T."/>
            <person name="Mallez S."/>
            <person name="Zhang Y."/>
            <person name="Obille A."/>
            <person name="Becker A."/>
            <person name="Abrahante J.E."/>
            <person name="Garbe J."/>
            <person name="Badalamenti J.P."/>
            <person name="Herman A."/>
            <person name="Mangelson H."/>
            <person name="Liachko I."/>
            <person name="Sullivan S."/>
            <person name="Sone E.D."/>
            <person name="Koren S."/>
            <person name="Silverstein K.A.T."/>
            <person name="Beckman K.B."/>
            <person name="Gohl D.M."/>
        </authorList>
    </citation>
    <scope>NUCLEOTIDE SEQUENCE</scope>
    <source>
        <strain evidence="2">Duluth1</strain>
        <tissue evidence="2">Whole animal</tissue>
    </source>
</reference>
<proteinExistence type="predicted"/>
<evidence type="ECO:0000313" key="2">
    <source>
        <dbReference type="EMBL" id="KAH3753292.1"/>
    </source>
</evidence>
<reference evidence="2" key="2">
    <citation type="submission" date="2020-11" db="EMBL/GenBank/DDBJ databases">
        <authorList>
            <person name="McCartney M.A."/>
            <person name="Auch B."/>
            <person name="Kono T."/>
            <person name="Mallez S."/>
            <person name="Becker A."/>
            <person name="Gohl D.M."/>
            <person name="Silverstein K.A.T."/>
            <person name="Koren S."/>
            <person name="Bechman K.B."/>
            <person name="Herman A."/>
            <person name="Abrahante J.E."/>
            <person name="Garbe J."/>
        </authorList>
    </citation>
    <scope>NUCLEOTIDE SEQUENCE</scope>
    <source>
        <strain evidence="2">Duluth1</strain>
        <tissue evidence="2">Whole animal</tissue>
    </source>
</reference>
<keyword evidence="3" id="KW-1185">Reference proteome</keyword>
<accession>A0A9D4DSH3</accession>